<organism evidence="1 2">
    <name type="scientific">Deinococcus psychrotolerans</name>
    <dbReference type="NCBI Taxonomy" id="2489213"/>
    <lineage>
        <taxon>Bacteria</taxon>
        <taxon>Thermotogati</taxon>
        <taxon>Deinococcota</taxon>
        <taxon>Deinococci</taxon>
        <taxon>Deinococcales</taxon>
        <taxon>Deinococcaceae</taxon>
        <taxon>Deinococcus</taxon>
    </lineage>
</organism>
<dbReference type="Proteomes" id="UP000276417">
    <property type="component" value="Chromosome 2"/>
</dbReference>
<reference evidence="1 2" key="1">
    <citation type="submission" date="2018-11" db="EMBL/GenBank/DDBJ databases">
        <title>Deinococcus shelandsis sp. nov., isolated from South Shetland Islands soil of Antarctica.</title>
        <authorList>
            <person name="Tian J."/>
        </authorList>
    </citation>
    <scope>NUCLEOTIDE SEQUENCE [LARGE SCALE GENOMIC DNA]</scope>
    <source>
        <strain evidence="1 2">S14-83T</strain>
    </source>
</reference>
<dbReference type="KEGG" id="dph:EHF33_15295"/>
<sequence>MGAEPVQILYGERTIITAPLRLKVLVAPSGEASVRTLATLRTWPTPQSPQVLFRYGQEWRQLIRKDELSGDMVFLFEQLLKLHAKQLWAAMQLGPQG</sequence>
<proteinExistence type="predicted"/>
<dbReference type="EMBL" id="CP034184">
    <property type="protein sequence ID" value="AZI44255.1"/>
    <property type="molecule type" value="Genomic_DNA"/>
</dbReference>
<evidence type="ECO:0000313" key="2">
    <source>
        <dbReference type="Proteomes" id="UP000276417"/>
    </source>
</evidence>
<keyword evidence="2" id="KW-1185">Reference proteome</keyword>
<evidence type="ECO:0000313" key="1">
    <source>
        <dbReference type="EMBL" id="AZI44255.1"/>
    </source>
</evidence>
<gene>
    <name evidence="1" type="ORF">EHF33_15295</name>
</gene>
<dbReference type="OrthoDB" id="67378at2"/>
<accession>A0A3G8YH25</accession>
<dbReference type="AlphaFoldDB" id="A0A3G8YH25"/>
<protein>
    <submittedName>
        <fullName evidence="1">Uncharacterized protein</fullName>
    </submittedName>
</protein>
<name>A0A3G8YH25_9DEIO</name>
<dbReference type="RefSeq" id="WP_124873718.1">
    <property type="nucleotide sequence ID" value="NZ_CP034184.1"/>
</dbReference>